<dbReference type="Pfam" id="PF01436">
    <property type="entry name" value="NHL"/>
    <property type="match status" value="1"/>
</dbReference>
<keyword evidence="2" id="KW-0677">Repeat</keyword>
<dbReference type="PANTHER" id="PTHR10680">
    <property type="entry name" value="PEPTIDYL-GLYCINE ALPHA-AMIDATING MONOOXYGENASE"/>
    <property type="match status" value="1"/>
</dbReference>
<proteinExistence type="predicted"/>
<dbReference type="InterPro" id="IPR011042">
    <property type="entry name" value="6-blade_b-propeller_TolB-like"/>
</dbReference>
<dbReference type="AlphaFoldDB" id="A0A382QIQ2"/>
<evidence type="ECO:0000256" key="2">
    <source>
        <dbReference type="ARBA" id="ARBA00022737"/>
    </source>
</evidence>
<dbReference type="SUPFAM" id="SSF101898">
    <property type="entry name" value="NHL repeat"/>
    <property type="match status" value="1"/>
</dbReference>
<keyword evidence="3" id="KW-0325">Glycoprotein</keyword>
<protein>
    <recommendedName>
        <fullName evidence="5">Peptidylamidoglycolate lyase</fullName>
    </recommendedName>
</protein>
<dbReference type="EMBL" id="UINC01114085">
    <property type="protein sequence ID" value="SVC84141.1"/>
    <property type="molecule type" value="Genomic_DNA"/>
</dbReference>
<feature type="non-terminal residue" evidence="4">
    <location>
        <position position="1"/>
    </location>
</feature>
<dbReference type="InterPro" id="IPR001258">
    <property type="entry name" value="NHL_repeat"/>
</dbReference>
<organism evidence="4">
    <name type="scientific">marine metagenome</name>
    <dbReference type="NCBI Taxonomy" id="408172"/>
    <lineage>
        <taxon>unclassified sequences</taxon>
        <taxon>metagenomes</taxon>
        <taxon>ecological metagenomes</taxon>
    </lineage>
</organism>
<gene>
    <name evidence="4" type="ORF">METZ01_LOCUS336995</name>
</gene>
<dbReference type="Gene3D" id="2.120.10.30">
    <property type="entry name" value="TolB, C-terminal domain"/>
    <property type="match status" value="1"/>
</dbReference>
<name>A0A382QIQ2_9ZZZZ</name>
<evidence type="ECO:0000256" key="3">
    <source>
        <dbReference type="ARBA" id="ARBA00023180"/>
    </source>
</evidence>
<keyword evidence="1" id="KW-0732">Signal</keyword>
<accession>A0A382QIQ2</accession>
<evidence type="ECO:0000256" key="1">
    <source>
        <dbReference type="ARBA" id="ARBA00022729"/>
    </source>
</evidence>
<dbReference type="PROSITE" id="PS51125">
    <property type="entry name" value="NHL"/>
    <property type="match status" value="3"/>
</dbReference>
<evidence type="ECO:0000313" key="4">
    <source>
        <dbReference type="EMBL" id="SVC84141.1"/>
    </source>
</evidence>
<evidence type="ECO:0008006" key="5">
    <source>
        <dbReference type="Google" id="ProtNLM"/>
    </source>
</evidence>
<reference evidence="4" key="1">
    <citation type="submission" date="2018-05" db="EMBL/GenBank/DDBJ databases">
        <authorList>
            <person name="Lanie J.A."/>
            <person name="Ng W.-L."/>
            <person name="Kazmierczak K.M."/>
            <person name="Andrzejewski T.M."/>
            <person name="Davidsen T.M."/>
            <person name="Wayne K.J."/>
            <person name="Tettelin H."/>
            <person name="Glass J.I."/>
            <person name="Rusch D."/>
            <person name="Podicherti R."/>
            <person name="Tsui H.-C.T."/>
            <person name="Winkler M.E."/>
        </authorList>
    </citation>
    <scope>NUCLEOTIDE SEQUENCE</scope>
</reference>
<sequence length="314" mass="33626">VDIDPNDGHIWAYERCGASSFGPGSLNCENNLVDPIFKFDRNTGEVLANFGAGLFVTPHGIHAAEDGTVWVTDFAGNAEGTKGHQVHKFSSDGELLMSLGMAGQPGSEPGYFNQPNDVIVGPDGSIYVGDGHNGQGMTSAGAIAQGLESGQTGRIVKFDSDGNYLMEWGQIGTLHGEFRTPHALEFDSRGRLWVADRGNHRIEIFDQNGNYLESRYNYGRISGIFITDDDMVYAIDSESSPTSHPAWNNGVRIGHLDEDVIIGFIPPFPAETRPYQGAAGEGVAVDADGNVYAAEGPNSLRFAGGAFTKYSVGM</sequence>